<dbReference type="CDD" id="cd04301">
    <property type="entry name" value="NAT_SF"/>
    <property type="match status" value="1"/>
</dbReference>
<dbReference type="EMBL" id="CAEZUL010000105">
    <property type="protein sequence ID" value="CAB4603495.1"/>
    <property type="molecule type" value="Genomic_DNA"/>
</dbReference>
<dbReference type="Gene3D" id="3.40.630.30">
    <property type="match status" value="1"/>
</dbReference>
<accession>A0A6J6GX18</accession>
<reference evidence="4" key="1">
    <citation type="submission" date="2020-05" db="EMBL/GenBank/DDBJ databases">
        <authorList>
            <person name="Chiriac C."/>
            <person name="Salcher M."/>
            <person name="Ghai R."/>
            <person name="Kavagutti S V."/>
        </authorList>
    </citation>
    <scope>NUCLEOTIDE SEQUENCE</scope>
</reference>
<dbReference type="PANTHER" id="PTHR43877">
    <property type="entry name" value="AMINOALKYLPHOSPHONATE N-ACETYLTRANSFERASE-RELATED-RELATED"/>
    <property type="match status" value="1"/>
</dbReference>
<keyword evidence="1" id="KW-0808">Transferase</keyword>
<dbReference type="InterPro" id="IPR050832">
    <property type="entry name" value="Bact_Acetyltransf"/>
</dbReference>
<proteinExistence type="predicted"/>
<dbReference type="SUPFAM" id="SSF55729">
    <property type="entry name" value="Acyl-CoA N-acyltransferases (Nat)"/>
    <property type="match status" value="1"/>
</dbReference>
<dbReference type="InterPro" id="IPR000182">
    <property type="entry name" value="GNAT_dom"/>
</dbReference>
<organism evidence="4">
    <name type="scientific">freshwater metagenome</name>
    <dbReference type="NCBI Taxonomy" id="449393"/>
    <lineage>
        <taxon>unclassified sequences</taxon>
        <taxon>metagenomes</taxon>
        <taxon>ecological metagenomes</taxon>
    </lineage>
</organism>
<evidence type="ECO:0000313" key="4">
    <source>
        <dbReference type="EMBL" id="CAB4603495.1"/>
    </source>
</evidence>
<gene>
    <name evidence="4" type="ORF">UFOPK1808_00936</name>
</gene>
<name>A0A6J6GX18_9ZZZZ</name>
<dbReference type="InterPro" id="IPR016181">
    <property type="entry name" value="Acyl_CoA_acyltransferase"/>
</dbReference>
<dbReference type="AlphaFoldDB" id="A0A6J6GX18"/>
<dbReference type="Pfam" id="PF00583">
    <property type="entry name" value="Acetyltransf_1"/>
    <property type="match status" value="1"/>
</dbReference>
<evidence type="ECO:0000259" key="3">
    <source>
        <dbReference type="PROSITE" id="PS51186"/>
    </source>
</evidence>
<keyword evidence="2" id="KW-0012">Acyltransferase</keyword>
<dbReference type="PROSITE" id="PS51186">
    <property type="entry name" value="GNAT"/>
    <property type="match status" value="1"/>
</dbReference>
<evidence type="ECO:0000256" key="1">
    <source>
        <dbReference type="ARBA" id="ARBA00022679"/>
    </source>
</evidence>
<sequence length="255" mass="27300">MSLVEHSPRAGIIWSGATQVHARPWPHSPRRAFLSISGSHNPSVTLPEPTILQSWVATLSSWGYSSVRTSALTPSSAAALSLVGFSVAQELALLEVDHMALPPLSAPAHLSITRASHFARSVMKSTRNHILALDREAFGSEWTMDTQTFAEALSATRRAAVFVCHVNDELVGFVIVGATGTTGFIQRLAVVPTARRSGVASALLASALTWTNRHGCTSSIVNTEIHNSAALRTYEKFGFTPLDNGLSVLEMTLTS</sequence>
<protein>
    <submittedName>
        <fullName evidence="4">Unannotated protein</fullName>
    </submittedName>
</protein>
<feature type="domain" description="N-acetyltransferase" evidence="3">
    <location>
        <begin position="110"/>
        <end position="254"/>
    </location>
</feature>
<dbReference type="GO" id="GO:0016747">
    <property type="term" value="F:acyltransferase activity, transferring groups other than amino-acyl groups"/>
    <property type="evidence" value="ECO:0007669"/>
    <property type="project" value="InterPro"/>
</dbReference>
<dbReference type="PANTHER" id="PTHR43877:SF2">
    <property type="entry name" value="AMINOALKYLPHOSPHONATE N-ACETYLTRANSFERASE-RELATED"/>
    <property type="match status" value="1"/>
</dbReference>
<evidence type="ECO:0000256" key="2">
    <source>
        <dbReference type="ARBA" id="ARBA00023315"/>
    </source>
</evidence>